<comment type="caution">
    <text evidence="5">The sequence shown here is derived from an EMBL/GenBank/DDBJ whole genome shotgun (WGS) entry which is preliminary data.</text>
</comment>
<evidence type="ECO:0000259" key="4">
    <source>
        <dbReference type="PROSITE" id="PS50190"/>
    </source>
</evidence>
<evidence type="ECO:0000256" key="1">
    <source>
        <dbReference type="SAM" id="Coils"/>
    </source>
</evidence>
<evidence type="ECO:0000313" key="6">
    <source>
        <dbReference type="Proteomes" id="UP000253551"/>
    </source>
</evidence>
<dbReference type="SMART" id="SM00222">
    <property type="entry name" value="Sec7"/>
    <property type="match status" value="1"/>
</dbReference>
<dbReference type="PROSITE" id="PS50003">
    <property type="entry name" value="PH_DOMAIN"/>
    <property type="match status" value="1"/>
</dbReference>
<name>A0A367J4V6_RHIST</name>
<dbReference type="InterPro" id="IPR001849">
    <property type="entry name" value="PH_domain"/>
</dbReference>
<feature type="compositionally biased region" description="Basic and acidic residues" evidence="2">
    <location>
        <begin position="77"/>
        <end position="86"/>
    </location>
</feature>
<feature type="compositionally biased region" description="Basic and acidic residues" evidence="2">
    <location>
        <begin position="26"/>
        <end position="38"/>
    </location>
</feature>
<sequence>MTPNSRLIQNKQRKRSNSAAPSYHDTSSDSESHSDHQSRRGFISRLLPNSKASSTGSLNKTGNGFGKLFKRIGGTKAHPDMEDVPKVRPIRHPQQHSKIPLAPPPRRRASSHVSSQFLTELPDQYIVKPSPSQQQQQPLAISSSDSIYSTFAGSDSFESDDEFVDADEFSQEDIDLLERKLALSKRLSGGHFGSAGGLVVCIQPDTLKIPQDHELGQSMINWKRVSGNKRWSQITMIDRRQSVATVVNMKSDEEIRKETEDMLTGQIQKEEMFASDVWTSSSYDISLQVQDEEKEDGEEEEEDGEEKAKRTAYELWKGEDESVTSREKMAEWLGQGKPFNARVLEHYMQRFDFSEMRLESAFRKLCSHLYFKAEAQQIDRILEVFANHYWECNTTCLLGSADVVYAVVYSLLLLNTDLHVAQGKHVRMTRSEFVRNTMSTVLEQEEEKADGWEMEVENYLKEMYMSVKQFQILQPLAGKTNLAKRTSILGNRRVVGLKRGMNSIIRKSGIIEPTAEELVTRKESFSSVGSSISSQSMSQAYCKQGVVIRKHLLESGTQKARHREWRECYLEVGKSGELCMYQLAEADKRQSVSDGALGAGDTCIGQVSLNHTLSNPLPPPGYNRQRPHVFAIQQSDGGVYLFQTSSAKETQEWVSACNYWAARTSKEPLPGGVSNMEYGWGPCLDNQKSVTIHDWIPPTATMVSSQLNEKEQYQVLQKFLDELNNEINQHRDTKTKILNK</sequence>
<dbReference type="InterPro" id="IPR041681">
    <property type="entry name" value="PH_9"/>
</dbReference>
<dbReference type="GO" id="GO:0005085">
    <property type="term" value="F:guanyl-nucleotide exchange factor activity"/>
    <property type="evidence" value="ECO:0007669"/>
    <property type="project" value="InterPro"/>
</dbReference>
<feature type="region of interest" description="Disordered" evidence="2">
    <location>
        <begin position="1"/>
        <end position="114"/>
    </location>
</feature>
<dbReference type="EMBL" id="PJQM01004294">
    <property type="protein sequence ID" value="RCH84972.1"/>
    <property type="molecule type" value="Genomic_DNA"/>
</dbReference>
<dbReference type="SMART" id="SM00233">
    <property type="entry name" value="PH"/>
    <property type="match status" value="1"/>
</dbReference>
<feature type="domain" description="SEC7" evidence="4">
    <location>
        <begin position="251"/>
        <end position="470"/>
    </location>
</feature>
<feature type="region of interest" description="Disordered" evidence="2">
    <location>
        <begin position="289"/>
        <end position="311"/>
    </location>
</feature>
<feature type="compositionally biased region" description="Polar residues" evidence="2">
    <location>
        <begin position="50"/>
        <end position="62"/>
    </location>
</feature>
<dbReference type="Proteomes" id="UP000253551">
    <property type="component" value="Unassembled WGS sequence"/>
</dbReference>
<keyword evidence="6" id="KW-1185">Reference proteome</keyword>
<dbReference type="InterPro" id="IPR011993">
    <property type="entry name" value="PH-like_dom_sf"/>
</dbReference>
<dbReference type="AlphaFoldDB" id="A0A367J4V6"/>
<feature type="non-terminal residue" evidence="5">
    <location>
        <position position="740"/>
    </location>
</feature>
<dbReference type="SUPFAM" id="SSF48425">
    <property type="entry name" value="Sec7 domain"/>
    <property type="match status" value="1"/>
</dbReference>
<evidence type="ECO:0000259" key="3">
    <source>
        <dbReference type="PROSITE" id="PS50003"/>
    </source>
</evidence>
<dbReference type="Gene3D" id="1.10.1000.11">
    <property type="entry name" value="Arf Nucleotide-binding Site Opener,domain 2"/>
    <property type="match status" value="1"/>
</dbReference>
<dbReference type="PANTHER" id="PTHR10663">
    <property type="entry name" value="GUANYL-NUCLEOTIDE EXCHANGE FACTOR"/>
    <property type="match status" value="1"/>
</dbReference>
<protein>
    <recommendedName>
        <fullName evidence="7">SEC7 domain-containing protein</fullName>
    </recommendedName>
</protein>
<dbReference type="OrthoDB" id="2157641at2759"/>
<dbReference type="Gene3D" id="2.30.29.30">
    <property type="entry name" value="Pleckstrin-homology domain (PH domain)/Phosphotyrosine-binding domain (PTB)"/>
    <property type="match status" value="1"/>
</dbReference>
<evidence type="ECO:0000256" key="2">
    <source>
        <dbReference type="SAM" id="MobiDB-lite"/>
    </source>
</evidence>
<dbReference type="SUPFAM" id="SSF50729">
    <property type="entry name" value="PH domain-like"/>
    <property type="match status" value="1"/>
</dbReference>
<dbReference type="PANTHER" id="PTHR10663:SF373">
    <property type="entry name" value="PH AND SEC7 DOMAIN-CONTAINING PROTEIN C11E3.11C"/>
    <property type="match status" value="1"/>
</dbReference>
<feature type="domain" description="PH" evidence="3">
    <location>
        <begin position="551"/>
        <end position="662"/>
    </location>
</feature>
<reference evidence="5 6" key="1">
    <citation type="journal article" date="2018" name="G3 (Bethesda)">
        <title>Phylogenetic and Phylogenomic Definition of Rhizopus Species.</title>
        <authorList>
            <person name="Gryganskyi A.P."/>
            <person name="Golan J."/>
            <person name="Dolatabadi S."/>
            <person name="Mondo S."/>
            <person name="Robb S."/>
            <person name="Idnurm A."/>
            <person name="Muszewska A."/>
            <person name="Steczkiewicz K."/>
            <person name="Masonjones S."/>
            <person name="Liao H.L."/>
            <person name="Gajdeczka M.T."/>
            <person name="Anike F."/>
            <person name="Vuek A."/>
            <person name="Anishchenko I.M."/>
            <person name="Voigt K."/>
            <person name="de Hoog G.S."/>
            <person name="Smith M.E."/>
            <person name="Heitman J."/>
            <person name="Vilgalys R."/>
            <person name="Stajich J.E."/>
        </authorList>
    </citation>
    <scope>NUCLEOTIDE SEQUENCE [LARGE SCALE GENOMIC DNA]</scope>
    <source>
        <strain evidence="5 6">LSU 92-RS-03</strain>
    </source>
</reference>
<evidence type="ECO:0008006" key="7">
    <source>
        <dbReference type="Google" id="ProtNLM"/>
    </source>
</evidence>
<dbReference type="InterPro" id="IPR000904">
    <property type="entry name" value="Sec7_dom"/>
</dbReference>
<keyword evidence="1" id="KW-0175">Coiled coil</keyword>
<proteinExistence type="predicted"/>
<dbReference type="Pfam" id="PF15410">
    <property type="entry name" value="PH_9"/>
    <property type="match status" value="1"/>
</dbReference>
<feature type="compositionally biased region" description="Polar residues" evidence="2">
    <location>
        <begin position="1"/>
        <end position="10"/>
    </location>
</feature>
<dbReference type="Pfam" id="PF01369">
    <property type="entry name" value="Sec7"/>
    <property type="match status" value="1"/>
</dbReference>
<evidence type="ECO:0000313" key="5">
    <source>
        <dbReference type="EMBL" id="RCH84972.1"/>
    </source>
</evidence>
<dbReference type="InterPro" id="IPR035999">
    <property type="entry name" value="Sec7_dom_sf"/>
</dbReference>
<organism evidence="5 6">
    <name type="scientific">Rhizopus stolonifer</name>
    <name type="common">Rhizopus nigricans</name>
    <dbReference type="NCBI Taxonomy" id="4846"/>
    <lineage>
        <taxon>Eukaryota</taxon>
        <taxon>Fungi</taxon>
        <taxon>Fungi incertae sedis</taxon>
        <taxon>Mucoromycota</taxon>
        <taxon>Mucoromycotina</taxon>
        <taxon>Mucoromycetes</taxon>
        <taxon>Mucorales</taxon>
        <taxon>Mucorineae</taxon>
        <taxon>Rhizopodaceae</taxon>
        <taxon>Rhizopus</taxon>
    </lineage>
</organism>
<dbReference type="STRING" id="4846.A0A367J4V6"/>
<accession>A0A367J4V6</accession>
<dbReference type="GO" id="GO:0032012">
    <property type="term" value="P:regulation of ARF protein signal transduction"/>
    <property type="evidence" value="ECO:0007669"/>
    <property type="project" value="InterPro"/>
</dbReference>
<dbReference type="PROSITE" id="PS50190">
    <property type="entry name" value="SEC7"/>
    <property type="match status" value="1"/>
</dbReference>
<feature type="compositionally biased region" description="Acidic residues" evidence="2">
    <location>
        <begin position="290"/>
        <end position="305"/>
    </location>
</feature>
<feature type="coiled-coil region" evidence="1">
    <location>
        <begin position="713"/>
        <end position="740"/>
    </location>
</feature>
<gene>
    <name evidence="5" type="ORF">CU098_000958</name>
</gene>
<dbReference type="InterPro" id="IPR023394">
    <property type="entry name" value="Sec7_C_sf"/>
</dbReference>